<evidence type="ECO:0008006" key="5">
    <source>
        <dbReference type="Google" id="ProtNLM"/>
    </source>
</evidence>
<dbReference type="PANTHER" id="PTHR40078">
    <property type="entry name" value="INTEGRAL MEMBRANE PROTEIN-RELATED"/>
    <property type="match status" value="1"/>
</dbReference>
<dbReference type="EMBL" id="JAEACQ010000261">
    <property type="protein sequence ID" value="MBL7631186.1"/>
    <property type="molecule type" value="Genomic_DNA"/>
</dbReference>
<dbReference type="InterPro" id="IPR038750">
    <property type="entry name" value="YczE/YyaS-like"/>
</dbReference>
<keyword evidence="2" id="KW-0812">Transmembrane</keyword>
<feature type="region of interest" description="Disordered" evidence="1">
    <location>
        <begin position="1"/>
        <end position="49"/>
    </location>
</feature>
<keyword evidence="2" id="KW-0472">Membrane</keyword>
<feature type="transmembrane region" description="Helical" evidence="2">
    <location>
        <begin position="106"/>
        <end position="126"/>
    </location>
</feature>
<reference evidence="3" key="1">
    <citation type="submission" date="2020-12" db="EMBL/GenBank/DDBJ databases">
        <title>Genomic characterization of non-nitrogen-fixing Frankia strains.</title>
        <authorList>
            <person name="Carlos-Shanley C."/>
            <person name="Guerra T."/>
            <person name="Hahn D."/>
        </authorList>
    </citation>
    <scope>NUCLEOTIDE SEQUENCE</scope>
    <source>
        <strain evidence="3">CN6</strain>
    </source>
</reference>
<feature type="transmembrane region" description="Helical" evidence="2">
    <location>
        <begin position="133"/>
        <end position="154"/>
    </location>
</feature>
<dbReference type="RefSeq" id="WP_203001886.1">
    <property type="nucleotide sequence ID" value="NZ_JADWYU010000086.1"/>
</dbReference>
<evidence type="ECO:0000313" key="4">
    <source>
        <dbReference type="Proteomes" id="UP000604475"/>
    </source>
</evidence>
<dbReference type="PANTHER" id="PTHR40078:SF1">
    <property type="entry name" value="INTEGRAL MEMBRANE PROTEIN"/>
    <property type="match status" value="1"/>
</dbReference>
<evidence type="ECO:0000256" key="2">
    <source>
        <dbReference type="SAM" id="Phobius"/>
    </source>
</evidence>
<dbReference type="Proteomes" id="UP000604475">
    <property type="component" value="Unassembled WGS sequence"/>
</dbReference>
<keyword evidence="2" id="KW-1133">Transmembrane helix</keyword>
<accession>A0A937UUI4</accession>
<protein>
    <recommendedName>
        <fullName evidence="5">Membrane protein YczE</fullName>
    </recommendedName>
</protein>
<dbReference type="Pfam" id="PF19700">
    <property type="entry name" value="DUF6198"/>
    <property type="match status" value="1"/>
</dbReference>
<evidence type="ECO:0000256" key="1">
    <source>
        <dbReference type="SAM" id="MobiDB-lite"/>
    </source>
</evidence>
<keyword evidence="4" id="KW-1185">Reference proteome</keyword>
<proteinExistence type="predicted"/>
<gene>
    <name evidence="3" type="ORF">I7412_29310</name>
</gene>
<sequence>MDDARRVTISLPTQPPTGQQPTGQPSGAQPSGARRPAARRPAARPPDASLVDLGPIAQLRAGRLGRRLPQLYIGLVLYGVSLALMIRGRLGLAPWDVLHVGLTHHIPLTVGQILTVVAFVVLIAWIPLRERPGLGTLSNAVVLGLATDATLALLDSPGDLAARVALTAGGIALCALATAMYIGAQLGRGPRDGLMTGLHRRTGWSIRLVRTGIEVAVLLLGLALGGSAGLGTVAFALAIGPLTQAMLPFWTVRLDTNQTSPSQTSPSQAGGTS</sequence>
<organism evidence="3 4">
    <name type="scientific">Frankia nepalensis</name>
    <dbReference type="NCBI Taxonomy" id="1836974"/>
    <lineage>
        <taxon>Bacteria</taxon>
        <taxon>Bacillati</taxon>
        <taxon>Actinomycetota</taxon>
        <taxon>Actinomycetes</taxon>
        <taxon>Frankiales</taxon>
        <taxon>Frankiaceae</taxon>
        <taxon>Frankia</taxon>
    </lineage>
</organism>
<feature type="transmembrane region" description="Helical" evidence="2">
    <location>
        <begin position="68"/>
        <end position="86"/>
    </location>
</feature>
<feature type="transmembrane region" description="Helical" evidence="2">
    <location>
        <begin position="215"/>
        <end position="239"/>
    </location>
</feature>
<name>A0A937UUI4_9ACTN</name>
<comment type="caution">
    <text evidence="3">The sequence shown here is derived from an EMBL/GenBank/DDBJ whole genome shotgun (WGS) entry which is preliminary data.</text>
</comment>
<feature type="compositionally biased region" description="Low complexity" evidence="1">
    <location>
        <begin position="16"/>
        <end position="35"/>
    </location>
</feature>
<feature type="transmembrane region" description="Helical" evidence="2">
    <location>
        <begin position="160"/>
        <end position="182"/>
    </location>
</feature>
<evidence type="ECO:0000313" key="3">
    <source>
        <dbReference type="EMBL" id="MBL7631186.1"/>
    </source>
</evidence>
<dbReference type="AlphaFoldDB" id="A0A937UUI4"/>